<evidence type="ECO:0000256" key="1">
    <source>
        <dbReference type="SAM" id="Phobius"/>
    </source>
</evidence>
<evidence type="ECO:0000313" key="2">
    <source>
        <dbReference type="EMBL" id="MDY0406575.1"/>
    </source>
</evidence>
<organism evidence="2 3">
    <name type="scientific">Tigheibacillus jepli</name>
    <dbReference type="NCBI Taxonomy" id="3035914"/>
    <lineage>
        <taxon>Bacteria</taxon>
        <taxon>Bacillati</taxon>
        <taxon>Bacillota</taxon>
        <taxon>Bacilli</taxon>
        <taxon>Bacillales</taxon>
        <taxon>Bacillaceae</taxon>
        <taxon>Tigheibacillus</taxon>
    </lineage>
</organism>
<name>A0ABU5CJU4_9BACI</name>
<reference evidence="2 3" key="1">
    <citation type="submission" date="2023-10" db="EMBL/GenBank/DDBJ databases">
        <title>179-bfca-hs.</title>
        <authorList>
            <person name="Miliotis G."/>
            <person name="Sengupta P."/>
            <person name="Hameed A."/>
            <person name="Chuvochina M."/>
            <person name="Mcdonagh F."/>
            <person name="Simpson A.C."/>
            <person name="Singh N.K."/>
            <person name="Rekha P.D."/>
            <person name="Raman K."/>
            <person name="Hugenholtz P."/>
            <person name="Venkateswaran K."/>
        </authorList>
    </citation>
    <scope>NUCLEOTIDE SEQUENCE [LARGE SCALE GENOMIC DNA]</scope>
    <source>
        <strain evidence="2 3">179-BFC-A-HS</strain>
    </source>
</reference>
<feature type="transmembrane region" description="Helical" evidence="1">
    <location>
        <begin position="54"/>
        <end position="73"/>
    </location>
</feature>
<evidence type="ECO:0000313" key="3">
    <source>
        <dbReference type="Proteomes" id="UP001228376"/>
    </source>
</evidence>
<evidence type="ECO:0008006" key="4">
    <source>
        <dbReference type="Google" id="ProtNLM"/>
    </source>
</evidence>
<proteinExistence type="predicted"/>
<comment type="caution">
    <text evidence="2">The sequence shown here is derived from an EMBL/GenBank/DDBJ whole genome shotgun (WGS) entry which is preliminary data.</text>
</comment>
<keyword evidence="1" id="KW-1133">Transmembrane helix</keyword>
<keyword evidence="1" id="KW-0812">Transmembrane</keyword>
<sequence>MIEVEPYAAVLVPIILGLIEVAKMLRFPKRFAPLLALIFGIISGIVYVDSGDLAKDILVGIGIGLASVGLYSARKIQYPQYPRKNNVLKIDKRL</sequence>
<gene>
    <name evidence="2" type="ORF">P5G51_015465</name>
</gene>
<dbReference type="Proteomes" id="UP001228376">
    <property type="component" value="Unassembled WGS sequence"/>
</dbReference>
<dbReference type="RefSeq" id="WP_320384992.1">
    <property type="nucleotide sequence ID" value="NZ_JAROCA020000002.1"/>
</dbReference>
<accession>A0ABU5CJU4</accession>
<dbReference type="EMBL" id="JAROCA020000002">
    <property type="protein sequence ID" value="MDY0406575.1"/>
    <property type="molecule type" value="Genomic_DNA"/>
</dbReference>
<keyword evidence="1" id="KW-0472">Membrane</keyword>
<protein>
    <recommendedName>
        <fullName evidence="4">Holin</fullName>
    </recommendedName>
</protein>
<feature type="transmembrane region" description="Helical" evidence="1">
    <location>
        <begin position="31"/>
        <end position="48"/>
    </location>
</feature>
<keyword evidence="3" id="KW-1185">Reference proteome</keyword>